<reference evidence="9" key="1">
    <citation type="submission" date="2016-11" db="EMBL/GenBank/DDBJ databases">
        <authorList>
            <person name="Varghese N."/>
            <person name="Submissions S."/>
        </authorList>
    </citation>
    <scope>NUCLEOTIDE SEQUENCE [LARGE SCALE GENOMIC DNA]</scope>
    <source>
        <strain evidence="9">DSM 22363</strain>
    </source>
</reference>
<dbReference type="GO" id="GO:0008270">
    <property type="term" value="F:zinc ion binding"/>
    <property type="evidence" value="ECO:0007669"/>
    <property type="project" value="InterPro"/>
</dbReference>
<evidence type="ECO:0000313" key="9">
    <source>
        <dbReference type="Proteomes" id="UP000185192"/>
    </source>
</evidence>
<dbReference type="InterPro" id="IPR001765">
    <property type="entry name" value="Carbonic_anhydrase"/>
</dbReference>
<gene>
    <name evidence="8" type="ORF">SAMN02745824_2510</name>
</gene>
<evidence type="ECO:0000256" key="3">
    <source>
        <dbReference type="ARBA" id="ARBA00022723"/>
    </source>
</evidence>
<accession>A0A1N6FRE0</accession>
<feature type="binding site" evidence="7">
    <location>
        <position position="45"/>
    </location>
    <ligand>
        <name>Zn(2+)</name>
        <dbReference type="ChEBI" id="CHEBI:29105"/>
    </ligand>
</feature>
<comment type="similarity">
    <text evidence="1">Belongs to the beta-class carbonic anhydrase family.</text>
</comment>
<dbReference type="Pfam" id="PF00484">
    <property type="entry name" value="Pro_CA"/>
    <property type="match status" value="1"/>
</dbReference>
<dbReference type="OrthoDB" id="9797527at2"/>
<dbReference type="PANTHER" id="PTHR11002">
    <property type="entry name" value="CARBONIC ANHYDRASE"/>
    <property type="match status" value="1"/>
</dbReference>
<evidence type="ECO:0000256" key="6">
    <source>
        <dbReference type="ARBA" id="ARBA00048348"/>
    </source>
</evidence>
<evidence type="ECO:0000313" key="8">
    <source>
        <dbReference type="EMBL" id="SIN97813.1"/>
    </source>
</evidence>
<organism evidence="8 9">
    <name type="scientific">Parasphingorhabdus marina DSM 22363</name>
    <dbReference type="NCBI Taxonomy" id="1123272"/>
    <lineage>
        <taxon>Bacteria</taxon>
        <taxon>Pseudomonadati</taxon>
        <taxon>Pseudomonadota</taxon>
        <taxon>Alphaproteobacteria</taxon>
        <taxon>Sphingomonadales</taxon>
        <taxon>Sphingomonadaceae</taxon>
        <taxon>Parasphingorhabdus</taxon>
    </lineage>
</organism>
<dbReference type="SMART" id="SM00947">
    <property type="entry name" value="Pro_CA"/>
    <property type="match status" value="1"/>
</dbReference>
<dbReference type="EMBL" id="FSQW01000002">
    <property type="protein sequence ID" value="SIN97813.1"/>
    <property type="molecule type" value="Genomic_DNA"/>
</dbReference>
<evidence type="ECO:0000256" key="4">
    <source>
        <dbReference type="ARBA" id="ARBA00022833"/>
    </source>
</evidence>
<keyword evidence="3 7" id="KW-0479">Metal-binding</keyword>
<dbReference type="EC" id="4.2.1.1" evidence="2"/>
<proteinExistence type="inferred from homology"/>
<evidence type="ECO:0000256" key="5">
    <source>
        <dbReference type="ARBA" id="ARBA00023239"/>
    </source>
</evidence>
<dbReference type="SUPFAM" id="SSF53056">
    <property type="entry name" value="beta-carbonic anhydrase, cab"/>
    <property type="match status" value="1"/>
</dbReference>
<dbReference type="RefSeq" id="WP_074205531.1">
    <property type="nucleotide sequence ID" value="NZ_FSQW01000002.1"/>
</dbReference>
<protein>
    <recommendedName>
        <fullName evidence="2">carbonic anhydrase</fullName>
        <ecNumber evidence="2">4.2.1.1</ecNumber>
    </recommendedName>
</protein>
<dbReference type="PANTHER" id="PTHR11002:SF76">
    <property type="entry name" value="CARBONIC ANHYDRASE"/>
    <property type="match status" value="1"/>
</dbReference>
<dbReference type="Proteomes" id="UP000185192">
    <property type="component" value="Unassembled WGS sequence"/>
</dbReference>
<feature type="binding site" evidence="7">
    <location>
        <position position="43"/>
    </location>
    <ligand>
        <name>Zn(2+)</name>
        <dbReference type="ChEBI" id="CHEBI:29105"/>
    </ligand>
</feature>
<dbReference type="AlphaFoldDB" id="A0A1N6FRE0"/>
<keyword evidence="5" id="KW-0456">Lyase</keyword>
<feature type="binding site" evidence="7">
    <location>
        <position position="107"/>
    </location>
    <ligand>
        <name>Zn(2+)</name>
        <dbReference type="ChEBI" id="CHEBI:29105"/>
    </ligand>
</feature>
<keyword evidence="4 7" id="KW-0862">Zinc</keyword>
<dbReference type="CDD" id="cd00884">
    <property type="entry name" value="beta_CA_cladeB"/>
    <property type="match status" value="1"/>
</dbReference>
<comment type="catalytic activity">
    <reaction evidence="6">
        <text>hydrogencarbonate + H(+) = CO2 + H2O</text>
        <dbReference type="Rhea" id="RHEA:10748"/>
        <dbReference type="ChEBI" id="CHEBI:15377"/>
        <dbReference type="ChEBI" id="CHEBI:15378"/>
        <dbReference type="ChEBI" id="CHEBI:16526"/>
        <dbReference type="ChEBI" id="CHEBI:17544"/>
        <dbReference type="EC" id="4.2.1.1"/>
    </reaction>
</comment>
<dbReference type="InterPro" id="IPR045066">
    <property type="entry name" value="Beta_CA_cladeB"/>
</dbReference>
<feature type="binding site" evidence="7">
    <location>
        <position position="104"/>
    </location>
    <ligand>
        <name>Zn(2+)</name>
        <dbReference type="ChEBI" id="CHEBI:29105"/>
    </ligand>
</feature>
<keyword evidence="9" id="KW-1185">Reference proteome</keyword>
<dbReference type="GO" id="GO:0004089">
    <property type="term" value="F:carbonate dehydratase activity"/>
    <property type="evidence" value="ECO:0007669"/>
    <property type="project" value="UniProtKB-EC"/>
</dbReference>
<dbReference type="STRING" id="1123272.SAMN02745824_2510"/>
<dbReference type="Gene3D" id="3.40.1050.10">
    <property type="entry name" value="Carbonic anhydrase"/>
    <property type="match status" value="1"/>
</dbReference>
<evidence type="ECO:0000256" key="7">
    <source>
        <dbReference type="PIRSR" id="PIRSR601765-1"/>
    </source>
</evidence>
<evidence type="ECO:0000256" key="1">
    <source>
        <dbReference type="ARBA" id="ARBA00006217"/>
    </source>
</evidence>
<name>A0A1N6FRE0_9SPHN</name>
<comment type="cofactor">
    <cofactor evidence="7">
        <name>Zn(2+)</name>
        <dbReference type="ChEBI" id="CHEBI:29105"/>
    </cofactor>
    <text evidence="7">Binds 1 zinc ion per subunit.</text>
</comment>
<dbReference type="InterPro" id="IPR036874">
    <property type="entry name" value="Carbonic_anhydrase_sf"/>
</dbReference>
<evidence type="ECO:0000256" key="2">
    <source>
        <dbReference type="ARBA" id="ARBA00012925"/>
    </source>
</evidence>
<sequence length="208" mass="22749">MPEFAALLDGYKRFREYSYPRQKARYDELSKEGQHPPVMVISCCDSRVDPATIFDTGPGQMFALRNVANLVPPYEEGGGQHGASAAIEFGVTGLHVKHIVVLGHGQCGGIGAALKGEDLGVPGPSFIDHWMEIIHDARDQVIADAPEDPQRMLEWEAIKVSLANLRTFPFIAEEEAAGNLKLHGAWYAIGEAQLFELDEASGEFSLVE</sequence>